<evidence type="ECO:0000256" key="3">
    <source>
        <dbReference type="ARBA" id="ARBA00023239"/>
    </source>
</evidence>
<comment type="caution">
    <text evidence="5">The sequence shown here is derived from an EMBL/GenBank/DDBJ whole genome shotgun (WGS) entry which is preliminary data.</text>
</comment>
<gene>
    <name evidence="4" type="primary">mqnA</name>
    <name evidence="5" type="ORF">C4541_01050</name>
</gene>
<dbReference type="Pfam" id="PF02621">
    <property type="entry name" value="VitK2_biosynth"/>
    <property type="match status" value="1"/>
</dbReference>
<dbReference type="CDD" id="cd13634">
    <property type="entry name" value="PBP2_Sco4506"/>
    <property type="match status" value="1"/>
</dbReference>
<dbReference type="SUPFAM" id="SSF53850">
    <property type="entry name" value="Periplasmic binding protein-like II"/>
    <property type="match status" value="1"/>
</dbReference>
<accession>A0A3A4RFT3</accession>
<evidence type="ECO:0000256" key="4">
    <source>
        <dbReference type="HAMAP-Rule" id="MF_00995"/>
    </source>
</evidence>
<dbReference type="UniPathway" id="UPA00079"/>
<proteinExistence type="inferred from homology"/>
<protein>
    <recommendedName>
        <fullName evidence="4">Chorismate dehydratase</fullName>
        <ecNumber evidence="4">4.2.1.151</ecNumber>
    </recommendedName>
    <alternativeName>
        <fullName evidence="4">Menaquinone biosynthetic enzyme MqnA</fullName>
    </alternativeName>
</protein>
<dbReference type="InterPro" id="IPR030868">
    <property type="entry name" value="MqnA"/>
</dbReference>
<dbReference type="Gene3D" id="3.40.190.10">
    <property type="entry name" value="Periplasmic binding protein-like II"/>
    <property type="match status" value="2"/>
</dbReference>
<reference evidence="5 6" key="1">
    <citation type="journal article" date="2017" name="ISME J.">
        <title>Energy and carbon metabolisms in a deep terrestrial subsurface fluid microbial community.</title>
        <authorList>
            <person name="Momper L."/>
            <person name="Jungbluth S.P."/>
            <person name="Lee M.D."/>
            <person name="Amend J.P."/>
        </authorList>
    </citation>
    <scope>NUCLEOTIDE SEQUENCE [LARGE SCALE GENOMIC DNA]</scope>
    <source>
        <strain evidence="5">SURF_26</strain>
    </source>
</reference>
<evidence type="ECO:0000313" key="6">
    <source>
        <dbReference type="Proteomes" id="UP000266426"/>
    </source>
</evidence>
<keyword evidence="2 4" id="KW-0474">Menaquinone biosynthesis</keyword>
<dbReference type="EC" id="4.2.1.151" evidence="4"/>
<dbReference type="EMBL" id="QZJZ01000008">
    <property type="protein sequence ID" value="RJP61819.1"/>
    <property type="molecule type" value="Genomic_DNA"/>
</dbReference>
<dbReference type="GO" id="GO:0009234">
    <property type="term" value="P:menaquinone biosynthetic process"/>
    <property type="evidence" value="ECO:0007669"/>
    <property type="project" value="UniProtKB-UniRule"/>
</dbReference>
<organism evidence="5 6">
    <name type="scientific">Candidatus Auribacter fodinae</name>
    <dbReference type="NCBI Taxonomy" id="2093366"/>
    <lineage>
        <taxon>Bacteria</taxon>
        <taxon>Pseudomonadati</taxon>
        <taxon>Candidatus Auribacterota</taxon>
        <taxon>Candidatus Auribacteria</taxon>
        <taxon>Candidatus Auribacterales</taxon>
        <taxon>Candidatus Auribacteraceae</taxon>
        <taxon>Candidatus Auribacter</taxon>
    </lineage>
</organism>
<dbReference type="AlphaFoldDB" id="A0A3A4RFT3"/>
<sequence>MYRIGIIQYINSIPFSYGLEQYFHVQKDTPRNLALRLMNNEFDAAFIPVVDYLRNKDIYTLVDGVSISSFGPTNSVFIACKTTICDIRIIQESPASLSSNFISRIMLKELYGITPLFIDHDHAADIDARIIIGDDALAIDKSSFIKVLDVGEEWNSLTGLPMVYAVCVTKQPVLAKQIGILLKERCRANLADLDAILVSLNRQKYRTYLNSLNYSLTHMHLESINTINGFIEEEYKLCPEKC</sequence>
<evidence type="ECO:0000313" key="5">
    <source>
        <dbReference type="EMBL" id="RJP61819.1"/>
    </source>
</evidence>
<dbReference type="PANTHER" id="PTHR37690">
    <property type="entry name" value="CHORISMATE DEHYDRATASE"/>
    <property type="match status" value="1"/>
</dbReference>
<comment type="function">
    <text evidence="4">Catalyzes the dehydration of chorismate into 3-[(1-carboxyvinyl)oxy]benzoate, a step in the biosynthesis of menaquinone (MK, vitamin K2).</text>
</comment>
<dbReference type="Proteomes" id="UP000266426">
    <property type="component" value="Unassembled WGS sequence"/>
</dbReference>
<dbReference type="PANTHER" id="PTHR37690:SF1">
    <property type="entry name" value="CHORISMATE DEHYDRATASE"/>
    <property type="match status" value="1"/>
</dbReference>
<dbReference type="GO" id="GO:0016836">
    <property type="term" value="F:hydro-lyase activity"/>
    <property type="evidence" value="ECO:0007669"/>
    <property type="project" value="UniProtKB-UniRule"/>
</dbReference>
<name>A0A3A4RFT3_9BACT</name>
<dbReference type="InterPro" id="IPR003773">
    <property type="entry name" value="Menaquinone_biosynth"/>
</dbReference>
<comment type="similarity">
    <text evidence="4">Belongs to the MqnA/MqnD family. MqnA subfamily.</text>
</comment>
<keyword evidence="3 4" id="KW-0456">Lyase</keyword>
<evidence type="ECO:0000256" key="1">
    <source>
        <dbReference type="ARBA" id="ARBA00004863"/>
    </source>
</evidence>
<comment type="catalytic activity">
    <reaction evidence="4">
        <text>chorismate = 3-[(1-carboxyvinyl)-oxy]benzoate + H2O</text>
        <dbReference type="Rhea" id="RHEA:40051"/>
        <dbReference type="ChEBI" id="CHEBI:15377"/>
        <dbReference type="ChEBI" id="CHEBI:29748"/>
        <dbReference type="ChEBI" id="CHEBI:76981"/>
        <dbReference type="EC" id="4.2.1.151"/>
    </reaction>
</comment>
<evidence type="ECO:0000256" key="2">
    <source>
        <dbReference type="ARBA" id="ARBA00022428"/>
    </source>
</evidence>
<comment type="pathway">
    <text evidence="1 4">Quinol/quinone metabolism; menaquinone biosynthesis.</text>
</comment>
<dbReference type="HAMAP" id="MF_00995">
    <property type="entry name" value="MqnA"/>
    <property type="match status" value="1"/>
</dbReference>